<evidence type="ECO:0000256" key="2">
    <source>
        <dbReference type="ARBA" id="ARBA00023125"/>
    </source>
</evidence>
<dbReference type="Pfam" id="PF20240">
    <property type="entry name" value="DUF6597"/>
    <property type="match status" value="1"/>
</dbReference>
<dbReference type="PROSITE" id="PS01124">
    <property type="entry name" value="HTH_ARAC_FAMILY_2"/>
    <property type="match status" value="1"/>
</dbReference>
<keyword evidence="6" id="KW-1185">Reference proteome</keyword>
<feature type="domain" description="HTH araC/xylS-type" evidence="4">
    <location>
        <begin position="178"/>
        <end position="279"/>
    </location>
</feature>
<dbReference type="SMART" id="SM00342">
    <property type="entry name" value="HTH_ARAC"/>
    <property type="match status" value="1"/>
</dbReference>
<comment type="caution">
    <text evidence="5">The sequence shown here is derived from an EMBL/GenBank/DDBJ whole genome shotgun (WGS) entry which is preliminary data.</text>
</comment>
<dbReference type="Pfam" id="PF12833">
    <property type="entry name" value="HTH_18"/>
    <property type="match status" value="1"/>
</dbReference>
<dbReference type="InterPro" id="IPR046532">
    <property type="entry name" value="DUF6597"/>
</dbReference>
<keyword evidence="3" id="KW-0804">Transcription</keyword>
<reference evidence="5 6" key="1">
    <citation type="submission" date="2020-03" db="EMBL/GenBank/DDBJ databases">
        <title>WGS of the type strain of Planosporangium spp.</title>
        <authorList>
            <person name="Thawai C."/>
        </authorList>
    </citation>
    <scope>NUCLEOTIDE SEQUENCE [LARGE SCALE GENOMIC DNA]</scope>
    <source>
        <strain evidence="5 6">TBRC 5610</strain>
    </source>
</reference>
<dbReference type="InterPro" id="IPR050204">
    <property type="entry name" value="AraC_XylS_family_regulators"/>
</dbReference>
<organism evidence="5 6">
    <name type="scientific">Planosporangium thailandense</name>
    <dbReference type="NCBI Taxonomy" id="765197"/>
    <lineage>
        <taxon>Bacteria</taxon>
        <taxon>Bacillati</taxon>
        <taxon>Actinomycetota</taxon>
        <taxon>Actinomycetes</taxon>
        <taxon>Micromonosporales</taxon>
        <taxon>Micromonosporaceae</taxon>
        <taxon>Planosporangium</taxon>
    </lineage>
</organism>
<dbReference type="PANTHER" id="PTHR46796">
    <property type="entry name" value="HTH-TYPE TRANSCRIPTIONAL ACTIVATOR RHAS-RELATED"/>
    <property type="match status" value="1"/>
</dbReference>
<evidence type="ECO:0000259" key="4">
    <source>
        <dbReference type="PROSITE" id="PS01124"/>
    </source>
</evidence>
<dbReference type="InterPro" id="IPR009057">
    <property type="entry name" value="Homeodomain-like_sf"/>
</dbReference>
<keyword evidence="2" id="KW-0238">DNA-binding</keyword>
<protein>
    <submittedName>
        <fullName evidence="5">AraC family transcriptional regulator</fullName>
    </submittedName>
</protein>
<evidence type="ECO:0000313" key="5">
    <source>
        <dbReference type="EMBL" id="NJC70053.1"/>
    </source>
</evidence>
<sequence length="289" mass="31351">MCAMLTGMGTTGLGQTRHAATTSEYGILGGRGADFRLDRVPAAADLADLVERHWLVSWRLPAGRRGSVTLLPHPCVNLVFDRGVVAVAGAGGERFTYEYEGAGRVFGVKFRPGGFLPFLAGPVSRLTGRSFPLATLWGAADSRRFADDLAASDDLDDLVAVAERHLRAHWPQPDPEVAVVGRIVHALLHDRSVRRVDDVSARFGVSPRSLQRLFQRYVGVSPKWVLQRYRLHEAAARLAEGTAGTWAEVAADLGYFDQSHFIRDFTRAVGMTPVAYATACAQGRAPVSA</sequence>
<evidence type="ECO:0000256" key="1">
    <source>
        <dbReference type="ARBA" id="ARBA00023015"/>
    </source>
</evidence>
<evidence type="ECO:0000313" key="6">
    <source>
        <dbReference type="Proteomes" id="UP000722989"/>
    </source>
</evidence>
<dbReference type="SUPFAM" id="SSF46689">
    <property type="entry name" value="Homeodomain-like"/>
    <property type="match status" value="1"/>
</dbReference>
<dbReference type="RefSeq" id="WP_167924964.1">
    <property type="nucleotide sequence ID" value="NZ_JAATVY010000005.1"/>
</dbReference>
<dbReference type="EMBL" id="JAATVY010000005">
    <property type="protein sequence ID" value="NJC70053.1"/>
    <property type="molecule type" value="Genomic_DNA"/>
</dbReference>
<evidence type="ECO:0000256" key="3">
    <source>
        <dbReference type="ARBA" id="ARBA00023163"/>
    </source>
</evidence>
<dbReference type="Proteomes" id="UP000722989">
    <property type="component" value="Unassembled WGS sequence"/>
</dbReference>
<accession>A0ABX0XW74</accession>
<keyword evidence="1" id="KW-0805">Transcription regulation</keyword>
<dbReference type="Gene3D" id="1.10.10.60">
    <property type="entry name" value="Homeodomain-like"/>
    <property type="match status" value="1"/>
</dbReference>
<dbReference type="InterPro" id="IPR018060">
    <property type="entry name" value="HTH_AraC"/>
</dbReference>
<name>A0ABX0XW74_9ACTN</name>
<gene>
    <name evidence="5" type="ORF">HC031_10075</name>
</gene>
<proteinExistence type="predicted"/>